<feature type="non-terminal residue" evidence="8">
    <location>
        <position position="1"/>
    </location>
</feature>
<dbReference type="Pfam" id="PF01565">
    <property type="entry name" value="FAD_binding_4"/>
    <property type="match status" value="1"/>
</dbReference>
<dbReference type="Gene3D" id="1.10.45.10">
    <property type="entry name" value="Vanillyl-alcohol Oxidase, Chain A, domain 4"/>
    <property type="match status" value="1"/>
</dbReference>
<dbReference type="InterPro" id="IPR016169">
    <property type="entry name" value="FAD-bd_PCMH_sub2"/>
</dbReference>
<dbReference type="PROSITE" id="PS51387">
    <property type="entry name" value="FAD_PCMH"/>
    <property type="match status" value="1"/>
</dbReference>
<dbReference type="Pfam" id="PF02913">
    <property type="entry name" value="FAD-oxidase_C"/>
    <property type="match status" value="1"/>
</dbReference>
<dbReference type="Proteomes" id="UP000736335">
    <property type="component" value="Unassembled WGS sequence"/>
</dbReference>
<dbReference type="Gene3D" id="3.30.70.2740">
    <property type="match status" value="1"/>
</dbReference>
<dbReference type="FunFam" id="3.30.465.10:FF:000001">
    <property type="entry name" value="D-2-hydroxyglutarate dehydrogenase, mitochondrial"/>
    <property type="match status" value="1"/>
</dbReference>
<dbReference type="GO" id="GO:0005739">
    <property type="term" value="C:mitochondrion"/>
    <property type="evidence" value="ECO:0007669"/>
    <property type="project" value="TreeGrafter"/>
</dbReference>
<dbReference type="InterPro" id="IPR004113">
    <property type="entry name" value="FAD-bd_oxidored_4_C"/>
</dbReference>
<evidence type="ECO:0000256" key="4">
    <source>
        <dbReference type="ARBA" id="ARBA00022827"/>
    </source>
</evidence>
<comment type="cofactor">
    <cofactor evidence="1">
        <name>FAD</name>
        <dbReference type="ChEBI" id="CHEBI:57692"/>
    </cofactor>
</comment>
<comment type="caution">
    <text evidence="8">The sequence shown here is derived from an EMBL/GenBank/DDBJ whole genome shotgun (WGS) entry which is preliminary data.</text>
</comment>
<dbReference type="InterPro" id="IPR016164">
    <property type="entry name" value="FAD-linked_Oxase-like_C"/>
</dbReference>
<dbReference type="SUPFAM" id="SSF56176">
    <property type="entry name" value="FAD-binding/transporter-associated domain-like"/>
    <property type="match status" value="1"/>
</dbReference>
<dbReference type="FunFam" id="1.10.45.10:FF:000001">
    <property type="entry name" value="D-lactate dehydrogenase mitochondrial"/>
    <property type="match status" value="1"/>
</dbReference>
<feature type="domain" description="FAD-binding PCMH-type" evidence="7">
    <location>
        <begin position="57"/>
        <end position="240"/>
    </location>
</feature>
<evidence type="ECO:0000256" key="2">
    <source>
        <dbReference type="ARBA" id="ARBA00008000"/>
    </source>
</evidence>
<keyword evidence="3" id="KW-0285">Flavoprotein</keyword>
<accession>A0A9P6H3F4</accession>
<sequence>LLPTVARQRIFARAPTWKASSSFLHNRRPMGLHDREDLAHFSSFLALSSILSTLSPSNTPADELTPSTTILKSRTTVSKIVKHCNEKRIGIVPQGGNTGLVEGSVPVRDELILILSNLNKVRSFDPVSGILVADAGCILQSLTDYLAPHSHIMPIDLGTKGSLHIGGNASTNAGGLQLVRYVSLHGAVLGLEVVMPDGTILNQLSGLRKDNAGYDLKQLFIGVEGTLGLVTGVIPLFKIVKRDMGEILSAFEYMDRESYTLSVKHGQGKGLSKEEIEGVQCFVLIETGGRNQEHDEGVIVDPDAGLVTSGVLAQSPAQFKSLWAIREGTPEAIGKAGKAYKHDVSIPASKFKEFVDKTKEHLRSKGLLHENAIKRVVGHGNFGDGKIHPNIIAAAYTRRSRLLLNRSLASYNGSVSAERDIGYAKTSIELMKKIKKLFDPNGIMNPWKVLPQ</sequence>
<dbReference type="InterPro" id="IPR006094">
    <property type="entry name" value="Oxid_FAD_bind_N"/>
</dbReference>
<dbReference type="PANTHER" id="PTHR43716">
    <property type="entry name" value="D-2-HYDROXYGLUTARATE DEHYDROGENASE, MITOCHONDRIAL"/>
    <property type="match status" value="1"/>
</dbReference>
<dbReference type="AlphaFoldDB" id="A0A9P6H3F4"/>
<evidence type="ECO:0000256" key="5">
    <source>
        <dbReference type="ARBA" id="ARBA00023002"/>
    </source>
</evidence>
<dbReference type="Gene3D" id="3.30.70.2190">
    <property type="match status" value="1"/>
</dbReference>
<comment type="similarity">
    <text evidence="2">Belongs to the FAD-binding oxidoreductase/transferase type 4 family.</text>
</comment>
<keyword evidence="9" id="KW-1185">Reference proteome</keyword>
<dbReference type="GO" id="GO:0071949">
    <property type="term" value="F:FAD binding"/>
    <property type="evidence" value="ECO:0007669"/>
    <property type="project" value="InterPro"/>
</dbReference>
<dbReference type="OrthoDB" id="5332616at2759"/>
<evidence type="ECO:0000313" key="9">
    <source>
        <dbReference type="Proteomes" id="UP000736335"/>
    </source>
</evidence>
<dbReference type="InterPro" id="IPR051264">
    <property type="entry name" value="FAD-oxidored/transferase_4"/>
</dbReference>
<dbReference type="InterPro" id="IPR016171">
    <property type="entry name" value="Vanillyl_alc_oxidase_C-sub2"/>
</dbReference>
<dbReference type="GO" id="GO:0004458">
    <property type="term" value="F:D-lactate dehydrogenase (cytochrome) activity"/>
    <property type="evidence" value="ECO:0007669"/>
    <property type="project" value="UniProtKB-EC"/>
</dbReference>
<dbReference type="InterPro" id="IPR016166">
    <property type="entry name" value="FAD-bd_PCMH"/>
</dbReference>
<evidence type="ECO:0000313" key="8">
    <source>
        <dbReference type="EMBL" id="KAF9778122.1"/>
    </source>
</evidence>
<dbReference type="InterPro" id="IPR016167">
    <property type="entry name" value="FAD-bd_PCMH_sub1"/>
</dbReference>
<reference evidence="8" key="1">
    <citation type="journal article" date="2020" name="Nat. Commun.">
        <title>Large-scale genome sequencing of mycorrhizal fungi provides insights into the early evolution of symbiotic traits.</title>
        <authorList>
            <person name="Miyauchi S."/>
            <person name="Kiss E."/>
            <person name="Kuo A."/>
            <person name="Drula E."/>
            <person name="Kohler A."/>
            <person name="Sanchez-Garcia M."/>
            <person name="Morin E."/>
            <person name="Andreopoulos B."/>
            <person name="Barry K.W."/>
            <person name="Bonito G."/>
            <person name="Buee M."/>
            <person name="Carver A."/>
            <person name="Chen C."/>
            <person name="Cichocki N."/>
            <person name="Clum A."/>
            <person name="Culley D."/>
            <person name="Crous P.W."/>
            <person name="Fauchery L."/>
            <person name="Girlanda M."/>
            <person name="Hayes R.D."/>
            <person name="Keri Z."/>
            <person name="LaButti K."/>
            <person name="Lipzen A."/>
            <person name="Lombard V."/>
            <person name="Magnuson J."/>
            <person name="Maillard F."/>
            <person name="Murat C."/>
            <person name="Nolan M."/>
            <person name="Ohm R.A."/>
            <person name="Pangilinan J."/>
            <person name="Pereira M.F."/>
            <person name="Perotto S."/>
            <person name="Peter M."/>
            <person name="Pfister S."/>
            <person name="Riley R."/>
            <person name="Sitrit Y."/>
            <person name="Stielow J.B."/>
            <person name="Szollosi G."/>
            <person name="Zifcakova L."/>
            <person name="Stursova M."/>
            <person name="Spatafora J.W."/>
            <person name="Tedersoo L."/>
            <person name="Vaario L.M."/>
            <person name="Yamada A."/>
            <person name="Yan M."/>
            <person name="Wang P."/>
            <person name="Xu J."/>
            <person name="Bruns T."/>
            <person name="Baldrian P."/>
            <person name="Vilgalys R."/>
            <person name="Dunand C."/>
            <person name="Henrissat B."/>
            <person name="Grigoriev I.V."/>
            <person name="Hibbett D."/>
            <person name="Nagy L.G."/>
            <person name="Martin F.M."/>
        </authorList>
    </citation>
    <scope>NUCLEOTIDE SEQUENCE</scope>
    <source>
        <strain evidence="8">UH-Tt-Lm1</strain>
    </source>
</reference>
<gene>
    <name evidence="8" type="ORF">BJ322DRAFT_1093235</name>
</gene>
<dbReference type="InterPro" id="IPR036318">
    <property type="entry name" value="FAD-bd_PCMH-like_sf"/>
</dbReference>
<name>A0A9P6H3F4_9AGAM</name>
<dbReference type="SUPFAM" id="SSF55103">
    <property type="entry name" value="FAD-linked oxidases, C-terminal domain"/>
    <property type="match status" value="1"/>
</dbReference>
<organism evidence="8 9">
    <name type="scientific">Thelephora terrestris</name>
    <dbReference type="NCBI Taxonomy" id="56493"/>
    <lineage>
        <taxon>Eukaryota</taxon>
        <taxon>Fungi</taxon>
        <taxon>Dikarya</taxon>
        <taxon>Basidiomycota</taxon>
        <taxon>Agaricomycotina</taxon>
        <taxon>Agaricomycetes</taxon>
        <taxon>Thelephorales</taxon>
        <taxon>Thelephoraceae</taxon>
        <taxon>Thelephora</taxon>
    </lineage>
</organism>
<keyword evidence="4" id="KW-0274">FAD</keyword>
<protein>
    <submittedName>
        <fullName evidence="8">FAD-binding domain-containing protein</fullName>
    </submittedName>
</protein>
<dbReference type="PANTHER" id="PTHR43716:SF1">
    <property type="entry name" value="D-2-HYDROXYGLUTARATE DEHYDROGENASE, MITOCHONDRIAL"/>
    <property type="match status" value="1"/>
</dbReference>
<dbReference type="Gene3D" id="3.30.465.10">
    <property type="match status" value="1"/>
</dbReference>
<evidence type="ECO:0000256" key="6">
    <source>
        <dbReference type="ARBA" id="ARBA00051436"/>
    </source>
</evidence>
<dbReference type="EMBL" id="WIUZ02000024">
    <property type="protein sequence ID" value="KAF9778122.1"/>
    <property type="molecule type" value="Genomic_DNA"/>
</dbReference>
<keyword evidence="5" id="KW-0560">Oxidoreductase</keyword>
<comment type="catalytic activity">
    <reaction evidence="6">
        <text>(R)-lactate + 2 Fe(III)-[cytochrome c] = 2 Fe(II)-[cytochrome c] + pyruvate + 2 H(+)</text>
        <dbReference type="Rhea" id="RHEA:13521"/>
        <dbReference type="Rhea" id="RHEA-COMP:10350"/>
        <dbReference type="Rhea" id="RHEA-COMP:14399"/>
        <dbReference type="ChEBI" id="CHEBI:15361"/>
        <dbReference type="ChEBI" id="CHEBI:15378"/>
        <dbReference type="ChEBI" id="CHEBI:16004"/>
        <dbReference type="ChEBI" id="CHEBI:29033"/>
        <dbReference type="ChEBI" id="CHEBI:29034"/>
        <dbReference type="EC" id="1.1.2.4"/>
    </reaction>
</comment>
<dbReference type="Gene3D" id="3.30.43.10">
    <property type="entry name" value="Uridine Diphospho-n-acetylenolpyruvylglucosamine Reductase, domain 2"/>
    <property type="match status" value="1"/>
</dbReference>
<proteinExistence type="inferred from homology"/>
<evidence type="ECO:0000256" key="3">
    <source>
        <dbReference type="ARBA" id="ARBA00022630"/>
    </source>
</evidence>
<evidence type="ECO:0000259" key="7">
    <source>
        <dbReference type="PROSITE" id="PS51387"/>
    </source>
</evidence>
<reference evidence="8" key="2">
    <citation type="submission" date="2020-11" db="EMBL/GenBank/DDBJ databases">
        <authorList>
            <consortium name="DOE Joint Genome Institute"/>
            <person name="Kuo A."/>
            <person name="Miyauchi S."/>
            <person name="Kiss E."/>
            <person name="Drula E."/>
            <person name="Kohler A."/>
            <person name="Sanchez-Garcia M."/>
            <person name="Andreopoulos B."/>
            <person name="Barry K.W."/>
            <person name="Bonito G."/>
            <person name="Buee M."/>
            <person name="Carver A."/>
            <person name="Chen C."/>
            <person name="Cichocki N."/>
            <person name="Clum A."/>
            <person name="Culley D."/>
            <person name="Crous P.W."/>
            <person name="Fauchery L."/>
            <person name="Girlanda M."/>
            <person name="Hayes R."/>
            <person name="Keri Z."/>
            <person name="Labutti K."/>
            <person name="Lipzen A."/>
            <person name="Lombard V."/>
            <person name="Magnuson J."/>
            <person name="Maillard F."/>
            <person name="Morin E."/>
            <person name="Murat C."/>
            <person name="Nolan M."/>
            <person name="Ohm R."/>
            <person name="Pangilinan J."/>
            <person name="Pereira M."/>
            <person name="Perotto S."/>
            <person name="Peter M."/>
            <person name="Riley R."/>
            <person name="Sitrit Y."/>
            <person name="Stielow B."/>
            <person name="Szollosi G."/>
            <person name="Zifcakova L."/>
            <person name="Stursova M."/>
            <person name="Spatafora J.W."/>
            <person name="Tedersoo L."/>
            <person name="Vaario L.-M."/>
            <person name="Yamada A."/>
            <person name="Yan M."/>
            <person name="Wang P."/>
            <person name="Xu J."/>
            <person name="Bruns T."/>
            <person name="Baldrian P."/>
            <person name="Vilgalys R."/>
            <person name="Henrissat B."/>
            <person name="Grigoriev I.V."/>
            <person name="Hibbett D."/>
            <person name="Nagy L.G."/>
            <person name="Martin F.M."/>
        </authorList>
    </citation>
    <scope>NUCLEOTIDE SEQUENCE</scope>
    <source>
        <strain evidence="8">UH-Tt-Lm1</strain>
    </source>
</reference>
<evidence type="ECO:0000256" key="1">
    <source>
        <dbReference type="ARBA" id="ARBA00001974"/>
    </source>
</evidence>